<dbReference type="EMBL" id="MJEH01000008">
    <property type="protein sequence ID" value="OEH93855.1"/>
    <property type="molecule type" value="Genomic_DNA"/>
</dbReference>
<evidence type="ECO:0000313" key="3">
    <source>
        <dbReference type="Proteomes" id="UP000095209"/>
    </source>
</evidence>
<keyword evidence="1" id="KW-0472">Membrane</keyword>
<keyword evidence="1" id="KW-1133">Transmembrane helix</keyword>
<organism evidence="2 3">
    <name type="scientific">Bacillus solimangrovi</name>
    <dbReference type="NCBI Taxonomy" id="1305675"/>
    <lineage>
        <taxon>Bacteria</taxon>
        <taxon>Bacillati</taxon>
        <taxon>Bacillota</taxon>
        <taxon>Bacilli</taxon>
        <taxon>Bacillales</taxon>
        <taxon>Bacillaceae</taxon>
        <taxon>Bacillus</taxon>
    </lineage>
</organism>
<evidence type="ECO:0000313" key="2">
    <source>
        <dbReference type="EMBL" id="OEH93855.1"/>
    </source>
</evidence>
<keyword evidence="3" id="KW-1185">Reference proteome</keyword>
<protein>
    <recommendedName>
        <fullName evidence="4">LITAF domain-containing protein</fullName>
    </recommendedName>
</protein>
<proteinExistence type="predicted"/>
<reference evidence="2 3" key="1">
    <citation type="submission" date="2016-08" db="EMBL/GenBank/DDBJ databases">
        <title>Genome of Bacillus solimangrovi GH2-4.</title>
        <authorList>
            <person name="Lim S."/>
            <person name="Kim B.-C."/>
        </authorList>
    </citation>
    <scope>NUCLEOTIDE SEQUENCE [LARGE SCALE GENOMIC DNA]</scope>
    <source>
        <strain evidence="2 3">GH2-4</strain>
    </source>
</reference>
<accession>A0A1E5LIF5</accession>
<dbReference type="RefSeq" id="WP_069716146.1">
    <property type="nucleotide sequence ID" value="NZ_MJEH01000008.1"/>
</dbReference>
<name>A0A1E5LIF5_9BACI</name>
<comment type="caution">
    <text evidence="2">The sequence shown here is derived from an EMBL/GenBank/DDBJ whole genome shotgun (WGS) entry which is preliminary data.</text>
</comment>
<dbReference type="STRING" id="1305675.BFG57_11080"/>
<evidence type="ECO:0008006" key="4">
    <source>
        <dbReference type="Google" id="ProtNLM"/>
    </source>
</evidence>
<dbReference type="OrthoDB" id="2886319at2"/>
<dbReference type="AlphaFoldDB" id="A0A1E5LIF5"/>
<keyword evidence="1" id="KW-0812">Transmembrane</keyword>
<evidence type="ECO:0000256" key="1">
    <source>
        <dbReference type="SAM" id="Phobius"/>
    </source>
</evidence>
<dbReference type="Proteomes" id="UP000095209">
    <property type="component" value="Unassembled WGS sequence"/>
</dbReference>
<gene>
    <name evidence="2" type="ORF">BFG57_11080</name>
</gene>
<sequence>MKLCTHCDSDMVEKNNFLGFKIPIAIVLILIPYGIFVCWLPFIIPGNYICKNCGREFRKVKEIDWREYEKMKELQKEQG</sequence>
<feature type="transmembrane region" description="Helical" evidence="1">
    <location>
        <begin position="20"/>
        <end position="42"/>
    </location>
</feature>